<dbReference type="Proteomes" id="UP000305948">
    <property type="component" value="Unassembled WGS sequence"/>
</dbReference>
<protein>
    <submittedName>
        <fullName evidence="1">Uncharacterized protein</fullName>
    </submittedName>
</protein>
<evidence type="ECO:0000313" key="1">
    <source>
        <dbReference type="EMBL" id="TFK47444.1"/>
    </source>
</evidence>
<proteinExistence type="predicted"/>
<dbReference type="AlphaFoldDB" id="A0A5C3MQ77"/>
<name>A0A5C3MQ77_9AGAM</name>
<accession>A0A5C3MQ77</accession>
<gene>
    <name evidence="1" type="ORF">OE88DRAFT_1666237</name>
</gene>
<organism evidence="1 2">
    <name type="scientific">Heliocybe sulcata</name>
    <dbReference type="NCBI Taxonomy" id="5364"/>
    <lineage>
        <taxon>Eukaryota</taxon>
        <taxon>Fungi</taxon>
        <taxon>Dikarya</taxon>
        <taxon>Basidiomycota</taxon>
        <taxon>Agaricomycotina</taxon>
        <taxon>Agaricomycetes</taxon>
        <taxon>Gloeophyllales</taxon>
        <taxon>Gloeophyllaceae</taxon>
        <taxon>Heliocybe</taxon>
    </lineage>
</organism>
<evidence type="ECO:0000313" key="2">
    <source>
        <dbReference type="Proteomes" id="UP000305948"/>
    </source>
</evidence>
<sequence length="78" mass="8603">MTHGGSYRKFDRYCGVTSPHEIVSATEATLMTYNTTTGAPSVISGIDFTWEVPVSVINRFRDAWSEVVVLSTLTESDL</sequence>
<dbReference type="EMBL" id="ML213524">
    <property type="protein sequence ID" value="TFK47444.1"/>
    <property type="molecule type" value="Genomic_DNA"/>
</dbReference>
<dbReference type="OrthoDB" id="10573589at2759"/>
<keyword evidence="2" id="KW-1185">Reference proteome</keyword>
<reference evidence="1 2" key="1">
    <citation type="journal article" date="2019" name="Nat. Ecol. Evol.">
        <title>Megaphylogeny resolves global patterns of mushroom evolution.</title>
        <authorList>
            <person name="Varga T."/>
            <person name="Krizsan K."/>
            <person name="Foldi C."/>
            <person name="Dima B."/>
            <person name="Sanchez-Garcia M."/>
            <person name="Sanchez-Ramirez S."/>
            <person name="Szollosi G.J."/>
            <person name="Szarkandi J.G."/>
            <person name="Papp V."/>
            <person name="Albert L."/>
            <person name="Andreopoulos W."/>
            <person name="Angelini C."/>
            <person name="Antonin V."/>
            <person name="Barry K.W."/>
            <person name="Bougher N.L."/>
            <person name="Buchanan P."/>
            <person name="Buyck B."/>
            <person name="Bense V."/>
            <person name="Catcheside P."/>
            <person name="Chovatia M."/>
            <person name="Cooper J."/>
            <person name="Damon W."/>
            <person name="Desjardin D."/>
            <person name="Finy P."/>
            <person name="Geml J."/>
            <person name="Haridas S."/>
            <person name="Hughes K."/>
            <person name="Justo A."/>
            <person name="Karasinski D."/>
            <person name="Kautmanova I."/>
            <person name="Kiss B."/>
            <person name="Kocsube S."/>
            <person name="Kotiranta H."/>
            <person name="LaButti K.M."/>
            <person name="Lechner B.E."/>
            <person name="Liimatainen K."/>
            <person name="Lipzen A."/>
            <person name="Lukacs Z."/>
            <person name="Mihaltcheva S."/>
            <person name="Morgado L.N."/>
            <person name="Niskanen T."/>
            <person name="Noordeloos M.E."/>
            <person name="Ohm R.A."/>
            <person name="Ortiz-Santana B."/>
            <person name="Ovrebo C."/>
            <person name="Racz N."/>
            <person name="Riley R."/>
            <person name="Savchenko A."/>
            <person name="Shiryaev A."/>
            <person name="Soop K."/>
            <person name="Spirin V."/>
            <person name="Szebenyi C."/>
            <person name="Tomsovsky M."/>
            <person name="Tulloss R.E."/>
            <person name="Uehling J."/>
            <person name="Grigoriev I.V."/>
            <person name="Vagvolgyi C."/>
            <person name="Papp T."/>
            <person name="Martin F.M."/>
            <person name="Miettinen O."/>
            <person name="Hibbett D.S."/>
            <person name="Nagy L.G."/>
        </authorList>
    </citation>
    <scope>NUCLEOTIDE SEQUENCE [LARGE SCALE GENOMIC DNA]</scope>
    <source>
        <strain evidence="1 2">OMC1185</strain>
    </source>
</reference>